<dbReference type="CDD" id="cd17536">
    <property type="entry name" value="REC_YesN-like"/>
    <property type="match status" value="1"/>
</dbReference>
<keyword evidence="2" id="KW-0805">Transcription regulation</keyword>
<keyword evidence="3 10" id="KW-0238">DNA-binding</keyword>
<dbReference type="Pfam" id="PF00072">
    <property type="entry name" value="Response_reg"/>
    <property type="match status" value="1"/>
</dbReference>
<sequence length="532" mass="60222">MAYRVLIADDEEIIRQGIEFLVDWERLDCSIVERCANGQEVIRFLEQSPSGVDIIISDIRMAGADGLDIARYVSQNQIPVQVIFLTAYADFSYAKTAIEYSVTDFVLKSDISEGLPRAVEKAKALLAQKQEEQKKRLDAEKLSRQNRRYHLESLLRSVALGTGPRAYDNLKDEEPYCVVTFEVTDSPQAVPSSGPASMAEPHIIRTALMDYDTVMIGLSSRQCCGIIFLDKSRHTAGGLVKALHDTIHIVEEYLKADAFAGVSREHLRMQDLEAAYQQSILALNNVFYSRNRVNCFDPKITDGKESPVLPSIQQLIESLSEALRSDSPETILGMLEDYCASFIKSGEPFHIFKKNMLSVYTVLTADVKQMDMMDEWEMQKADESFYTTVETSKTFFGIYESLRKYLALYLRLRENFSGTQSSLIRQVNSYIHKNYNQNISLQTIADTFLVSCGHLSRLYRKETGVSLISAINNRRIEVAKRLLKDPRNRVFEVARAVGIEEPTYFTHLFTQVTGVSPSAYRKQLESLGGHPL</sequence>
<dbReference type="HOGENOM" id="CLU_000445_5_0_9"/>
<evidence type="ECO:0000256" key="6">
    <source>
        <dbReference type="PROSITE-ProRule" id="PRU00169"/>
    </source>
</evidence>
<reference evidence="10 12" key="3">
    <citation type="submission" date="2017-07" db="EMBL/GenBank/DDBJ databases">
        <title>Prevalence of linear plasmids in Cutibacterium (Propionibacterium) acnes isolates obtained from prostatic tissue.</title>
        <authorList>
            <person name="Davidsson S."/>
            <person name="Carlsson J."/>
            <person name="Molling P."/>
            <person name="Andren O."/>
            <person name="Andersson S.-O."/>
            <person name="Brzuszkiewicz E."/>
            <person name="Poehlein A."/>
            <person name="Al-Zeer M."/>
            <person name="Brinkmann V."/>
            <person name="Scavenius C."/>
            <person name="Nazipi S."/>
            <person name="Soderquist B."/>
            <person name="Bruggemann H."/>
        </authorList>
    </citation>
    <scope>NUCLEOTIDE SEQUENCE [LARGE SCALE GENOMIC DNA]</scope>
    <source>
        <strain evidence="10 12">DSM 753</strain>
    </source>
</reference>
<dbReference type="EMBL" id="NOXF01000007">
    <property type="protein sequence ID" value="PEQ24161.1"/>
    <property type="molecule type" value="Genomic_DNA"/>
</dbReference>
<gene>
    <name evidence="10" type="ORF">CH238_09750</name>
    <name evidence="9" type="ORF">CLOLEP_00655</name>
</gene>
<proteinExistence type="predicted"/>
<keyword evidence="6" id="KW-0597">Phosphoprotein</keyword>
<dbReference type="PROSITE" id="PS50110">
    <property type="entry name" value="RESPONSE_REGULATORY"/>
    <property type="match status" value="1"/>
</dbReference>
<organism evidence="9 11">
    <name type="scientific">[Clostridium] leptum DSM 753</name>
    <dbReference type="NCBI Taxonomy" id="428125"/>
    <lineage>
        <taxon>Bacteria</taxon>
        <taxon>Bacillati</taxon>
        <taxon>Bacillota</taxon>
        <taxon>Clostridia</taxon>
        <taxon>Eubacteriales</taxon>
        <taxon>Oscillospiraceae</taxon>
        <taxon>Oscillospiraceae incertae sedis</taxon>
    </lineage>
</organism>
<dbReference type="PANTHER" id="PTHR43280:SF2">
    <property type="entry name" value="HTH-TYPE TRANSCRIPTIONAL REGULATOR EXSA"/>
    <property type="match status" value="1"/>
</dbReference>
<dbReference type="Pfam" id="PF12833">
    <property type="entry name" value="HTH_18"/>
    <property type="match status" value="1"/>
</dbReference>
<dbReference type="PROSITE" id="PS01124">
    <property type="entry name" value="HTH_ARAC_FAMILY_2"/>
    <property type="match status" value="1"/>
</dbReference>
<dbReference type="PROSITE" id="PS00041">
    <property type="entry name" value="HTH_ARAC_FAMILY_1"/>
    <property type="match status" value="1"/>
</dbReference>
<dbReference type="Proteomes" id="UP000220611">
    <property type="component" value="Unassembled WGS sequence"/>
</dbReference>
<dbReference type="InterPro" id="IPR009057">
    <property type="entry name" value="Homeodomain-like_sf"/>
</dbReference>
<dbReference type="GO" id="GO:0043565">
    <property type="term" value="F:sequence-specific DNA binding"/>
    <property type="evidence" value="ECO:0007669"/>
    <property type="project" value="InterPro"/>
</dbReference>
<evidence type="ECO:0000313" key="10">
    <source>
        <dbReference type="EMBL" id="PEQ24161.1"/>
    </source>
</evidence>
<dbReference type="SMART" id="SM00448">
    <property type="entry name" value="REC"/>
    <property type="match status" value="1"/>
</dbReference>
<dbReference type="InterPro" id="IPR018060">
    <property type="entry name" value="HTH_AraC"/>
</dbReference>
<dbReference type="GO" id="GO:0000160">
    <property type="term" value="P:phosphorelay signal transduction system"/>
    <property type="evidence" value="ECO:0007669"/>
    <property type="project" value="InterPro"/>
</dbReference>
<evidence type="ECO:0000259" key="8">
    <source>
        <dbReference type="PROSITE" id="PS50110"/>
    </source>
</evidence>
<evidence type="ECO:0000259" key="7">
    <source>
        <dbReference type="PROSITE" id="PS01124"/>
    </source>
</evidence>
<reference evidence="9 11" key="1">
    <citation type="submission" date="2007-08" db="EMBL/GenBank/DDBJ databases">
        <title>Draft genome sequence of Clostridium leptum (DSM 753).</title>
        <authorList>
            <person name="Sudarsanam P."/>
            <person name="Ley R."/>
            <person name="Guruge J."/>
            <person name="Turnbaugh P.J."/>
            <person name="Mahowald M."/>
            <person name="Liep D."/>
            <person name="Gordon J."/>
        </authorList>
    </citation>
    <scope>NUCLEOTIDE SEQUENCE [LARGE SCALE GENOMIC DNA]</scope>
    <source>
        <strain evidence="9 11">DSM 753</strain>
    </source>
</reference>
<dbReference type="InterPro" id="IPR018062">
    <property type="entry name" value="HTH_AraC-typ_CS"/>
</dbReference>
<dbReference type="InterPro" id="IPR011006">
    <property type="entry name" value="CheY-like_superfamily"/>
</dbReference>
<evidence type="ECO:0000313" key="11">
    <source>
        <dbReference type="Proteomes" id="UP000003490"/>
    </source>
</evidence>
<dbReference type="GO" id="GO:0003700">
    <property type="term" value="F:DNA-binding transcription factor activity"/>
    <property type="evidence" value="ECO:0007669"/>
    <property type="project" value="InterPro"/>
</dbReference>
<evidence type="ECO:0000256" key="1">
    <source>
        <dbReference type="ARBA" id="ARBA00018672"/>
    </source>
</evidence>
<protein>
    <recommendedName>
        <fullName evidence="1">Stage 0 sporulation protein A homolog</fullName>
    </recommendedName>
</protein>
<evidence type="ECO:0000256" key="3">
    <source>
        <dbReference type="ARBA" id="ARBA00023125"/>
    </source>
</evidence>
<comment type="caution">
    <text evidence="9">The sequence shown here is derived from an EMBL/GenBank/DDBJ whole genome shotgun (WGS) entry which is preliminary data.</text>
</comment>
<dbReference type="PANTHER" id="PTHR43280">
    <property type="entry name" value="ARAC-FAMILY TRANSCRIPTIONAL REGULATOR"/>
    <property type="match status" value="1"/>
</dbReference>
<dbReference type="SUPFAM" id="SSF46689">
    <property type="entry name" value="Homeodomain-like"/>
    <property type="match status" value="2"/>
</dbReference>
<dbReference type="SMART" id="SM00342">
    <property type="entry name" value="HTH_ARAC"/>
    <property type="match status" value="1"/>
</dbReference>
<dbReference type="eggNOG" id="COG4753">
    <property type="taxonomic scope" value="Bacteria"/>
</dbReference>
<evidence type="ECO:0000313" key="9">
    <source>
        <dbReference type="EMBL" id="EDO62533.1"/>
    </source>
</evidence>
<feature type="domain" description="Response regulatory" evidence="8">
    <location>
        <begin position="4"/>
        <end position="123"/>
    </location>
</feature>
<keyword evidence="4" id="KW-0804">Transcription</keyword>
<name>A7VQ28_9FIRM</name>
<evidence type="ECO:0000256" key="4">
    <source>
        <dbReference type="ARBA" id="ARBA00023163"/>
    </source>
</evidence>
<dbReference type="Gene3D" id="3.40.50.2300">
    <property type="match status" value="1"/>
</dbReference>
<dbReference type="SUPFAM" id="SSF52172">
    <property type="entry name" value="CheY-like"/>
    <property type="match status" value="1"/>
</dbReference>
<keyword evidence="12" id="KW-1185">Reference proteome</keyword>
<dbReference type="OrthoDB" id="9794370at2"/>
<evidence type="ECO:0000256" key="5">
    <source>
        <dbReference type="ARBA" id="ARBA00024867"/>
    </source>
</evidence>
<evidence type="ECO:0000313" key="12">
    <source>
        <dbReference type="Proteomes" id="UP000220611"/>
    </source>
</evidence>
<feature type="domain" description="HTH araC/xylS-type" evidence="7">
    <location>
        <begin position="425"/>
        <end position="523"/>
    </location>
</feature>
<reference evidence="9 11" key="2">
    <citation type="submission" date="2007-08" db="EMBL/GenBank/DDBJ databases">
        <authorList>
            <person name="Fulton L."/>
            <person name="Clifton S."/>
            <person name="Fulton B."/>
            <person name="Xu J."/>
            <person name="Minx P."/>
            <person name="Pepin K.H."/>
            <person name="Johnson M."/>
            <person name="Thiruvilangam P."/>
            <person name="Bhonagiri V."/>
            <person name="Nash W.E."/>
            <person name="Wang C."/>
            <person name="Mardis E.R."/>
            <person name="Wilson R.K."/>
        </authorList>
    </citation>
    <scope>NUCLEOTIDE SEQUENCE [LARGE SCALE GENOMIC DNA]</scope>
    <source>
        <strain evidence="9 11">DSM 753</strain>
    </source>
</reference>
<dbReference type="AlphaFoldDB" id="A7VQ28"/>
<dbReference type="Gene3D" id="1.10.10.60">
    <property type="entry name" value="Homeodomain-like"/>
    <property type="match status" value="2"/>
</dbReference>
<dbReference type="Proteomes" id="UP000003490">
    <property type="component" value="Unassembled WGS sequence"/>
</dbReference>
<evidence type="ECO:0000256" key="2">
    <source>
        <dbReference type="ARBA" id="ARBA00023015"/>
    </source>
</evidence>
<dbReference type="EMBL" id="ABCB02000014">
    <property type="protein sequence ID" value="EDO62533.1"/>
    <property type="molecule type" value="Genomic_DNA"/>
</dbReference>
<accession>A7VQ28</accession>
<feature type="modified residue" description="4-aspartylphosphate" evidence="6">
    <location>
        <position position="58"/>
    </location>
</feature>
<comment type="function">
    <text evidence="5">May play the central regulatory role in sporulation. It may be an element of the effector pathway responsible for the activation of sporulation genes in response to nutritional stress. Spo0A may act in concert with spo0H (a sigma factor) to control the expression of some genes that are critical to the sporulation process.</text>
</comment>
<dbReference type="eggNOG" id="COG2207">
    <property type="taxonomic scope" value="Bacteria"/>
</dbReference>
<dbReference type="InterPro" id="IPR001789">
    <property type="entry name" value="Sig_transdc_resp-reg_receiver"/>
</dbReference>